<dbReference type="PRINTS" id="PR01760">
    <property type="entry name" value="DISHEVELLED"/>
</dbReference>
<dbReference type="PROSITE" id="PS50106">
    <property type="entry name" value="PDZ"/>
    <property type="match status" value="1"/>
</dbReference>
<dbReference type="InterPro" id="IPR038207">
    <property type="entry name" value="DIX_dom_sf"/>
</dbReference>
<dbReference type="Ensembl" id="ENSBIXT00005016191.1">
    <property type="protein sequence ID" value="ENSBIXP00005008555.1"/>
    <property type="gene ID" value="ENSBIXG00005013637.1"/>
</dbReference>
<evidence type="ECO:0000259" key="9">
    <source>
        <dbReference type="PROSITE" id="PS50186"/>
    </source>
</evidence>
<comment type="similarity">
    <text evidence="2">Belongs to the DSH family.</text>
</comment>
<evidence type="ECO:0000313" key="11">
    <source>
        <dbReference type="Ensembl" id="ENSBIXP00005008555.1"/>
    </source>
</evidence>
<evidence type="ECO:0000256" key="2">
    <source>
        <dbReference type="ARBA" id="ARBA00008735"/>
    </source>
</evidence>
<dbReference type="InterPro" id="IPR001478">
    <property type="entry name" value="PDZ"/>
</dbReference>
<feature type="compositionally biased region" description="Basic residues" evidence="7">
    <location>
        <begin position="142"/>
        <end position="151"/>
    </location>
</feature>
<feature type="compositionally biased region" description="Low complexity" evidence="7">
    <location>
        <begin position="201"/>
        <end position="214"/>
    </location>
</feature>
<feature type="domain" description="PDZ" evidence="8">
    <location>
        <begin position="251"/>
        <end position="323"/>
    </location>
</feature>
<feature type="compositionally biased region" description="Basic and acidic residues" evidence="7">
    <location>
        <begin position="152"/>
        <end position="171"/>
    </location>
</feature>
<organism evidence="11 12">
    <name type="scientific">Bos indicus x Bos taurus</name>
    <name type="common">Hybrid cattle</name>
    <dbReference type="NCBI Taxonomy" id="30522"/>
    <lineage>
        <taxon>Eukaryota</taxon>
        <taxon>Metazoa</taxon>
        <taxon>Chordata</taxon>
        <taxon>Craniata</taxon>
        <taxon>Vertebrata</taxon>
        <taxon>Euteleostomi</taxon>
        <taxon>Mammalia</taxon>
        <taxon>Eutheria</taxon>
        <taxon>Laurasiatheria</taxon>
        <taxon>Artiodactyla</taxon>
        <taxon>Ruminantia</taxon>
        <taxon>Pecora</taxon>
        <taxon>Bovidae</taxon>
        <taxon>Bovinae</taxon>
        <taxon>Bos</taxon>
    </lineage>
</organism>
<evidence type="ECO:0000313" key="12">
    <source>
        <dbReference type="Proteomes" id="UP000429181"/>
    </source>
</evidence>
<dbReference type="InterPro" id="IPR029071">
    <property type="entry name" value="Ubiquitin-like_domsf"/>
</dbReference>
<dbReference type="Gene3D" id="2.40.240.130">
    <property type="match status" value="1"/>
</dbReference>
<evidence type="ECO:0000256" key="3">
    <source>
        <dbReference type="ARBA" id="ARBA00022473"/>
    </source>
</evidence>
<dbReference type="Pfam" id="PF12316">
    <property type="entry name" value="Dsh_C"/>
    <property type="match status" value="1"/>
</dbReference>
<dbReference type="PROSITE" id="PS50186">
    <property type="entry name" value="DEP"/>
    <property type="match status" value="1"/>
</dbReference>
<dbReference type="InterPro" id="IPR024580">
    <property type="entry name" value="Dishevelled_C-dom"/>
</dbReference>
<dbReference type="InterPro" id="IPR015506">
    <property type="entry name" value="Dsh/Dvl-rel"/>
</dbReference>
<dbReference type="FunFam" id="2.30.42.10:FF:000014">
    <property type="entry name" value="Segment polarity protein dishevelled homolog DVL-3"/>
    <property type="match status" value="1"/>
</dbReference>
<feature type="compositionally biased region" description="Low complexity" evidence="7">
    <location>
        <begin position="579"/>
        <end position="593"/>
    </location>
</feature>
<dbReference type="CDD" id="cd06717">
    <property type="entry name" value="PDZ_Dishevelled-like"/>
    <property type="match status" value="1"/>
</dbReference>
<dbReference type="Gene3D" id="1.10.10.10">
    <property type="entry name" value="Winged helix-like DNA-binding domain superfamily/Winged helix DNA-binding domain"/>
    <property type="match status" value="1"/>
</dbReference>
<dbReference type="GeneTree" id="ENSGT00950000182903"/>
<protein>
    <submittedName>
        <fullName evidence="11">Dishevelled segment polarity protein 1</fullName>
    </submittedName>
</protein>
<evidence type="ECO:0000256" key="4">
    <source>
        <dbReference type="ARBA" id="ARBA00022490"/>
    </source>
</evidence>
<dbReference type="PRINTS" id="PR01761">
    <property type="entry name" value="DISHEVELLED1"/>
</dbReference>
<dbReference type="SUPFAM" id="SSF46785">
    <property type="entry name" value="Winged helix' DNA-binding domain"/>
    <property type="match status" value="1"/>
</dbReference>
<dbReference type="InterPro" id="IPR036388">
    <property type="entry name" value="WH-like_DNA-bd_sf"/>
</dbReference>
<dbReference type="SUPFAM" id="SSF54236">
    <property type="entry name" value="Ubiquitin-like"/>
    <property type="match status" value="1"/>
</dbReference>
<feature type="compositionally biased region" description="Low complexity" evidence="7">
    <location>
        <begin position="514"/>
        <end position="537"/>
    </location>
</feature>
<dbReference type="Gene3D" id="2.30.42.10">
    <property type="match status" value="1"/>
</dbReference>
<feature type="region of interest" description="Disordered" evidence="7">
    <location>
        <begin position="89"/>
        <end position="237"/>
    </location>
</feature>
<dbReference type="Pfam" id="PF00595">
    <property type="entry name" value="PDZ"/>
    <property type="match status" value="1"/>
</dbReference>
<feature type="domain" description="DEP" evidence="9">
    <location>
        <begin position="374"/>
        <end position="448"/>
    </location>
</feature>
<name>A0A4W2FTG5_BOBOX</name>
<dbReference type="FunFam" id="2.40.240.130:FF:000001">
    <property type="entry name" value="Segment polarity protein dishevelled homolog DVL-1"/>
    <property type="match status" value="1"/>
</dbReference>
<keyword evidence="5 6" id="KW-0879">Wnt signaling pathway</keyword>
<evidence type="ECO:0000256" key="7">
    <source>
        <dbReference type="SAM" id="MobiDB-lite"/>
    </source>
</evidence>
<evidence type="ECO:0000256" key="1">
    <source>
        <dbReference type="ARBA" id="ARBA00004496"/>
    </source>
</evidence>
<feature type="domain" description="DIX" evidence="10">
    <location>
        <begin position="1"/>
        <end position="85"/>
    </location>
</feature>
<dbReference type="InterPro" id="IPR001158">
    <property type="entry name" value="DIX"/>
</dbReference>
<dbReference type="InterPro" id="IPR008339">
    <property type="entry name" value="Dishevelled_fam"/>
</dbReference>
<dbReference type="PROSITE" id="PS50841">
    <property type="entry name" value="DIX"/>
    <property type="match status" value="1"/>
</dbReference>
<dbReference type="SUPFAM" id="SSF50156">
    <property type="entry name" value="PDZ domain-like"/>
    <property type="match status" value="1"/>
</dbReference>
<dbReference type="PANTHER" id="PTHR10878:SF5">
    <property type="entry name" value="SEGMENT POLARITY PROTEIN DISHEVELLED HOMOLOG DVL-1-RELATED"/>
    <property type="match status" value="1"/>
</dbReference>
<dbReference type="Pfam" id="PF00610">
    <property type="entry name" value="DEP"/>
    <property type="match status" value="1"/>
</dbReference>
<dbReference type="GO" id="GO:0005109">
    <property type="term" value="F:frizzled binding"/>
    <property type="evidence" value="ECO:0007669"/>
    <property type="project" value="TreeGrafter"/>
</dbReference>
<dbReference type="Proteomes" id="UP000429181">
    <property type="component" value="Chromosome 16"/>
</dbReference>
<feature type="compositionally biased region" description="Low complexity" evidence="7">
    <location>
        <begin position="177"/>
        <end position="192"/>
    </location>
</feature>
<dbReference type="AlphaFoldDB" id="A0A4W2FTG5"/>
<dbReference type="SMART" id="SM00228">
    <property type="entry name" value="PDZ"/>
    <property type="match status" value="1"/>
</dbReference>
<dbReference type="GO" id="GO:0035556">
    <property type="term" value="P:intracellular signal transduction"/>
    <property type="evidence" value="ECO:0007669"/>
    <property type="project" value="InterPro"/>
</dbReference>
<evidence type="ECO:0000259" key="8">
    <source>
        <dbReference type="PROSITE" id="PS50106"/>
    </source>
</evidence>
<dbReference type="GO" id="GO:0060070">
    <property type="term" value="P:canonical Wnt signaling pathway"/>
    <property type="evidence" value="ECO:0007669"/>
    <property type="project" value="TreeGrafter"/>
</dbReference>
<dbReference type="Pfam" id="PF00778">
    <property type="entry name" value="DIX"/>
    <property type="match status" value="1"/>
</dbReference>
<reference evidence="11 12" key="1">
    <citation type="submission" date="2018-11" db="EMBL/GenBank/DDBJ databases">
        <title>Haplotype-resolved cattle genomes.</title>
        <authorList>
            <person name="Low W.Y."/>
            <person name="Tearle R."/>
            <person name="Bickhart D.M."/>
            <person name="Rosen B.D."/>
            <person name="Koren S."/>
            <person name="Rhie A."/>
            <person name="Hiendleder S."/>
            <person name="Phillippy A.M."/>
            <person name="Smith T.P.L."/>
            <person name="Williams J.L."/>
        </authorList>
    </citation>
    <scope>NUCLEOTIDE SEQUENCE [LARGE SCALE GENOMIC DNA]</scope>
</reference>
<feature type="region of interest" description="Disordered" evidence="7">
    <location>
        <begin position="492"/>
        <end position="621"/>
    </location>
</feature>
<feature type="compositionally biased region" description="Basic residues" evidence="7">
    <location>
        <begin position="215"/>
        <end position="228"/>
    </location>
</feature>
<dbReference type="InterPro" id="IPR036034">
    <property type="entry name" value="PDZ_sf"/>
</dbReference>
<accession>A0A4W2FTG5</accession>
<gene>
    <name evidence="11" type="primary">DVL1</name>
</gene>
<keyword evidence="3" id="KW-0217">Developmental protein</keyword>
<evidence type="ECO:0000256" key="6">
    <source>
        <dbReference type="PROSITE-ProRule" id="PRU00069"/>
    </source>
</evidence>
<keyword evidence="4" id="KW-0963">Cytoplasm</keyword>
<proteinExistence type="inferred from homology"/>
<dbReference type="InterPro" id="IPR036390">
    <property type="entry name" value="WH_DNA-bd_sf"/>
</dbReference>
<dbReference type="FunFam" id="1.10.10.10:FF:000040">
    <property type="entry name" value="segment polarity protein dishevelled homolog DVL-3"/>
    <property type="match status" value="1"/>
</dbReference>
<dbReference type="GO" id="GO:0005829">
    <property type="term" value="C:cytosol"/>
    <property type="evidence" value="ECO:0007669"/>
    <property type="project" value="TreeGrafter"/>
</dbReference>
<evidence type="ECO:0000256" key="5">
    <source>
        <dbReference type="ARBA" id="ARBA00022687"/>
    </source>
</evidence>
<dbReference type="CDD" id="cd04438">
    <property type="entry name" value="DEP_dishevelled"/>
    <property type="match status" value="1"/>
</dbReference>
<dbReference type="PANTHER" id="PTHR10878">
    <property type="entry name" value="SEGMENT POLARITY PROTEIN DISHEVELLED"/>
    <property type="match status" value="1"/>
</dbReference>
<dbReference type="InterPro" id="IPR003351">
    <property type="entry name" value="Dishevelled_protein_dom"/>
</dbReference>
<dbReference type="Pfam" id="PF02377">
    <property type="entry name" value="Dishevelled"/>
    <property type="match status" value="1"/>
</dbReference>
<dbReference type="InterPro" id="IPR000591">
    <property type="entry name" value="DEP_dom"/>
</dbReference>
<evidence type="ECO:0000259" key="10">
    <source>
        <dbReference type="PROSITE" id="PS50841"/>
    </source>
</evidence>
<reference evidence="11" key="2">
    <citation type="submission" date="2025-08" db="UniProtKB">
        <authorList>
            <consortium name="Ensembl"/>
        </authorList>
    </citation>
    <scope>IDENTIFICATION</scope>
</reference>
<sequence>MAETKIIYHMDEEETPYLVKLPVAPERVTLADFKNVLSNRPVHAYKFFFKSMDQDFGVVKEEISDDNAKLPCFNGRVVSWLVLAEGAHSDAGSQGTDGHTDLPPPLERTGGIGDSRPPSFHPNVAGSRDGMDNETGTESLVSHRRERARRRNREEAARTNGHPRGDRRRDLGLPPDSASTVLSSELESSSFIDSDEDDNTSRLSSSTEQSTSSRLIRKHKRRRRKQRLRQTDRASSFSSITDSTMSLNIITVTLNMERHHFLGISIVGQSNDRGDGGIYIGSIMKGGAVAADGRIEPGDMLLQVNDVNFENMSNDDAVRVLREIVSQTGPISLTVAKCWDPTPRSYFTIPRELEEAPLTVKSDMGAVVRVMQLPDSGLEIRDRMWLKITIANAVIGADVVDWLYAHLEGFRERREARKYASSMLKRGFLRHTVNKVTFSEQCYYVFGDLCSNLAALNLNSGSSGASDQDTLAPLPHPAAPWPLGQGYPYQYPGPPPCFPPAYQDPGFGYGSGSAGSQQSEGSKSSGSTRSAGGSSRRALGREKESRSAGAGGSGSESDHTAPSGAGGSGWRERPPSQLSRGSSPRSQASAAAPGLPPLHPLTKAYSVVGGPPGGPPVRELAAVPPELTGSRQSFQKAMGNPCEFFVDIM</sequence>
<dbReference type="SMART" id="SM00021">
    <property type="entry name" value="DAX"/>
    <property type="match status" value="1"/>
</dbReference>
<comment type="subcellular location">
    <subcellularLocation>
        <location evidence="1">Cytoplasm</location>
    </subcellularLocation>
</comment>
<dbReference type="SMART" id="SM00049">
    <property type="entry name" value="DEP"/>
    <property type="match status" value="1"/>
</dbReference>